<accession>A0A2M7AXE1</accession>
<reference evidence="2" key="1">
    <citation type="submission" date="2017-09" db="EMBL/GenBank/DDBJ databases">
        <title>Depth-based differentiation of microbial function through sediment-hosted aquifers and enrichment of novel symbionts in the deep terrestrial subsurface.</title>
        <authorList>
            <person name="Probst A.J."/>
            <person name="Ladd B."/>
            <person name="Jarett J.K."/>
            <person name="Geller-Mcgrath D.E."/>
            <person name="Sieber C.M.K."/>
            <person name="Emerson J.B."/>
            <person name="Anantharaman K."/>
            <person name="Thomas B.C."/>
            <person name="Malmstrom R."/>
            <person name="Stieglmeier M."/>
            <person name="Klingl A."/>
            <person name="Woyke T."/>
            <person name="Ryan C.M."/>
            <person name="Banfield J.F."/>
        </authorList>
    </citation>
    <scope>NUCLEOTIDE SEQUENCE [LARGE SCALE GENOMIC DNA]</scope>
</reference>
<organism evidence="1 2">
    <name type="scientific">Candidatus Portnoybacteria bacterium CG06_land_8_20_14_3_00_39_12</name>
    <dbReference type="NCBI Taxonomy" id="1974809"/>
    <lineage>
        <taxon>Bacteria</taxon>
        <taxon>Candidatus Portnoyibacteriota</taxon>
    </lineage>
</organism>
<name>A0A2M7AXE1_9BACT</name>
<protein>
    <submittedName>
        <fullName evidence="1">Uncharacterized protein</fullName>
    </submittedName>
</protein>
<gene>
    <name evidence="1" type="ORF">COS76_01835</name>
</gene>
<proteinExistence type="predicted"/>
<comment type="caution">
    <text evidence="1">The sequence shown here is derived from an EMBL/GenBank/DDBJ whole genome shotgun (WGS) entry which is preliminary data.</text>
</comment>
<dbReference type="Proteomes" id="UP000228775">
    <property type="component" value="Unassembled WGS sequence"/>
</dbReference>
<evidence type="ECO:0000313" key="2">
    <source>
        <dbReference type="Proteomes" id="UP000228775"/>
    </source>
</evidence>
<sequence length="137" mass="15378">MVRPISKIYILPTPTPGNIFLTAKITEKHDQSVVYYHPHQQQEPILSYFPEAAPCSLDHNCSDPQQCCQKIKDLGNNQTVILIGCPQSKVIAPSIVNHFCPDARIQQQMELGQKLLVINPESETFDTETPAIHLRSS</sequence>
<dbReference type="EMBL" id="PEVY01000039">
    <property type="protein sequence ID" value="PIU75246.1"/>
    <property type="molecule type" value="Genomic_DNA"/>
</dbReference>
<evidence type="ECO:0000313" key="1">
    <source>
        <dbReference type="EMBL" id="PIU75246.1"/>
    </source>
</evidence>
<dbReference type="AlphaFoldDB" id="A0A2M7AXE1"/>